<dbReference type="RefSeq" id="WP_067233827.1">
    <property type="nucleotide sequence ID" value="NZ_KQ948553.1"/>
</dbReference>
<protein>
    <submittedName>
        <fullName evidence="1">Uncharacterized protein</fullName>
    </submittedName>
</protein>
<keyword evidence="2" id="KW-1185">Reference proteome</keyword>
<name>A0A101QX13_9ACTN</name>
<evidence type="ECO:0000313" key="2">
    <source>
        <dbReference type="Proteomes" id="UP000053271"/>
    </source>
</evidence>
<dbReference type="STRING" id="68231.AQJ30_15665"/>
<dbReference type="AlphaFoldDB" id="A0A101QX13"/>
<comment type="caution">
    <text evidence="1">The sequence shown here is derived from an EMBL/GenBank/DDBJ whole genome shotgun (WGS) entry which is preliminary data.</text>
</comment>
<dbReference type="GeneID" id="91426036"/>
<dbReference type="Proteomes" id="UP000053271">
    <property type="component" value="Unassembled WGS sequence"/>
</dbReference>
<accession>A0A101QX13</accession>
<organism evidence="1 2">
    <name type="scientific">Streptomyces longwoodensis</name>
    <dbReference type="NCBI Taxonomy" id="68231"/>
    <lineage>
        <taxon>Bacteria</taxon>
        <taxon>Bacillati</taxon>
        <taxon>Actinomycetota</taxon>
        <taxon>Actinomycetes</taxon>
        <taxon>Kitasatosporales</taxon>
        <taxon>Streptomycetaceae</taxon>
        <taxon>Streptomyces</taxon>
    </lineage>
</organism>
<dbReference type="EMBL" id="LMWS01000018">
    <property type="protein sequence ID" value="KUN37720.1"/>
    <property type="molecule type" value="Genomic_DNA"/>
</dbReference>
<evidence type="ECO:0000313" key="1">
    <source>
        <dbReference type="EMBL" id="KUN37720.1"/>
    </source>
</evidence>
<proteinExistence type="predicted"/>
<gene>
    <name evidence="1" type="ORF">AQJ30_15665</name>
</gene>
<sequence>MITFATRTDDSPSWFTMPCIACQILDRETRATRTVKATSGLGLASCEAHLGMTERVMTRLRDYDLTGLRAAFITAGLAAGPDATGTELGAMYREAAQAAADSGPTEGDKLRAALAAFGLPSFHAEDGGVSYVLVAVDRADTEAAAHTGTKVLLHSGEDAARPADQHDEPWTASLYAGDGTYLDELFSAPAGLPLAQECAATALSLACWIAVNADRFTR</sequence>
<reference evidence="1 2" key="1">
    <citation type="submission" date="2015-10" db="EMBL/GenBank/DDBJ databases">
        <title>Draft genome sequence of Streptomyces longwoodensis DSM 41677, type strain for the species Streptomyces longwoodensis.</title>
        <authorList>
            <person name="Ruckert C."/>
            <person name="Winkler A."/>
            <person name="Kalinowski J."/>
            <person name="Kampfer P."/>
            <person name="Glaeser S."/>
        </authorList>
    </citation>
    <scope>NUCLEOTIDE SEQUENCE [LARGE SCALE GENOMIC DNA]</scope>
    <source>
        <strain evidence="1 2">DSM 41677</strain>
    </source>
</reference>